<evidence type="ECO:0000256" key="1">
    <source>
        <dbReference type="ARBA" id="ARBA00022679"/>
    </source>
</evidence>
<dbReference type="Gene3D" id="3.30.1540.10">
    <property type="entry name" value="formyl-coa transferase, domain 3"/>
    <property type="match status" value="1"/>
</dbReference>
<dbReference type="EMBL" id="JADEYC010000027">
    <property type="protein sequence ID" value="MBE9375910.1"/>
    <property type="molecule type" value="Genomic_DNA"/>
</dbReference>
<evidence type="ECO:0000313" key="3">
    <source>
        <dbReference type="Proteomes" id="UP000598360"/>
    </source>
</evidence>
<reference evidence="2" key="1">
    <citation type="submission" date="2020-10" db="EMBL/GenBank/DDBJ databases">
        <title>Diversity and distribution of actinomycetes associated with coral in the coast of Hainan.</title>
        <authorList>
            <person name="Li F."/>
        </authorList>
    </citation>
    <scope>NUCLEOTIDE SEQUENCE</scope>
    <source>
        <strain evidence="2">HNM0983</strain>
    </source>
</reference>
<dbReference type="Gene3D" id="3.40.50.10540">
    <property type="entry name" value="Crotonobetainyl-coa:carnitine coa-transferase, domain 1"/>
    <property type="match status" value="1"/>
</dbReference>
<dbReference type="PANTHER" id="PTHR48207">
    <property type="entry name" value="SUCCINATE--HYDROXYMETHYLGLUTARATE COA-TRANSFERASE"/>
    <property type="match status" value="1"/>
</dbReference>
<proteinExistence type="predicted"/>
<dbReference type="SUPFAM" id="SSF89796">
    <property type="entry name" value="CoA-transferase family III (CaiB/BaiF)"/>
    <property type="match status" value="1"/>
</dbReference>
<protein>
    <submittedName>
        <fullName evidence="2">CoA transferase</fullName>
    </submittedName>
</protein>
<evidence type="ECO:0000313" key="2">
    <source>
        <dbReference type="EMBL" id="MBE9375910.1"/>
    </source>
</evidence>
<dbReference type="PANTHER" id="PTHR48207:SF3">
    <property type="entry name" value="SUCCINATE--HYDROXYMETHYLGLUTARATE COA-TRANSFERASE"/>
    <property type="match status" value="1"/>
</dbReference>
<gene>
    <name evidence="2" type="ORF">IQ251_15775</name>
</gene>
<comment type="caution">
    <text evidence="2">The sequence shown here is derived from an EMBL/GenBank/DDBJ whole genome shotgun (WGS) entry which is preliminary data.</text>
</comment>
<accession>A0A929BCM1</accession>
<dbReference type="GO" id="GO:0008410">
    <property type="term" value="F:CoA-transferase activity"/>
    <property type="evidence" value="ECO:0007669"/>
    <property type="project" value="TreeGrafter"/>
</dbReference>
<sequence>MTKPLDGIRVLDLSRILAGPYCTQFLGEMGADVIKVEPPGHGDDTRTWGPPFLDGGEAAYFLAANRNKRGIAVDLKTERGREIVRALAAEADVVVENFRPGTLEKWGLGHDTLSELNPRLIHLSITGFGQTGRYRDRPGYDLIAQGMGGIMNLTGEPDGAPMKVGLPVADLNGGTWGIIAVLMALQARHSTGRGQYLDVSLLEAQMAWHTYAAGSYLQTGDEPERSGAAHPMIAPYQAYRAADGWMNITVGSQKLWGLFCAALGLDIADDPRFCDNAQRVTHRDELNALVEPVLRERPVQHWIDELGRAGIPAGPINGMAELYADPWVHEREQVVELAHPTAGTYRGTGFPVKASQTPAEPALAPPTLGQHTDEVLGELGYGADQVVGLRNDGIVN</sequence>
<dbReference type="Pfam" id="PF02515">
    <property type="entry name" value="CoA_transf_3"/>
    <property type="match status" value="1"/>
</dbReference>
<organism evidence="2 3">
    <name type="scientific">Saccharopolyspora montiporae</name>
    <dbReference type="NCBI Taxonomy" id="2781240"/>
    <lineage>
        <taxon>Bacteria</taxon>
        <taxon>Bacillati</taxon>
        <taxon>Actinomycetota</taxon>
        <taxon>Actinomycetes</taxon>
        <taxon>Pseudonocardiales</taxon>
        <taxon>Pseudonocardiaceae</taxon>
        <taxon>Saccharopolyspora</taxon>
    </lineage>
</organism>
<keyword evidence="3" id="KW-1185">Reference proteome</keyword>
<dbReference type="InterPro" id="IPR044855">
    <property type="entry name" value="CoA-Trfase_III_dom3_sf"/>
</dbReference>
<dbReference type="InterPro" id="IPR050483">
    <property type="entry name" value="CoA-transferase_III_domain"/>
</dbReference>
<dbReference type="AlphaFoldDB" id="A0A929BCM1"/>
<dbReference type="InterPro" id="IPR003673">
    <property type="entry name" value="CoA-Trfase_fam_III"/>
</dbReference>
<keyword evidence="1 2" id="KW-0808">Transferase</keyword>
<name>A0A929BCM1_9PSEU</name>
<dbReference type="InterPro" id="IPR023606">
    <property type="entry name" value="CoA-Trfase_III_dom_1_sf"/>
</dbReference>
<dbReference type="Proteomes" id="UP000598360">
    <property type="component" value="Unassembled WGS sequence"/>
</dbReference>
<dbReference type="RefSeq" id="WP_193929352.1">
    <property type="nucleotide sequence ID" value="NZ_JADEYC010000027.1"/>
</dbReference>